<dbReference type="OrthoDB" id="5875472at2"/>
<comment type="caution">
    <text evidence="1">The sequence shown here is derived from an EMBL/GenBank/DDBJ whole genome shotgun (WGS) entry which is preliminary data.</text>
</comment>
<gene>
    <name evidence="1" type="ORF">EJA03_20200</name>
</gene>
<protein>
    <submittedName>
        <fullName evidence="1">Uncharacterized protein</fullName>
    </submittedName>
</protein>
<proteinExistence type="predicted"/>
<keyword evidence="2" id="KW-1185">Reference proteome</keyword>
<evidence type="ECO:0000313" key="1">
    <source>
        <dbReference type="EMBL" id="RSD26389.1"/>
    </source>
</evidence>
<evidence type="ECO:0000313" key="2">
    <source>
        <dbReference type="Proteomes" id="UP000269041"/>
    </source>
</evidence>
<organism evidence="1 2">
    <name type="scientific">Vibrio pectenicida</name>
    <dbReference type="NCBI Taxonomy" id="62763"/>
    <lineage>
        <taxon>Bacteria</taxon>
        <taxon>Pseudomonadati</taxon>
        <taxon>Pseudomonadota</taxon>
        <taxon>Gammaproteobacteria</taxon>
        <taxon>Vibrionales</taxon>
        <taxon>Vibrionaceae</taxon>
        <taxon>Vibrio</taxon>
    </lineage>
</organism>
<accession>A0A3R9FVX4</accession>
<dbReference type="Proteomes" id="UP000269041">
    <property type="component" value="Unassembled WGS sequence"/>
</dbReference>
<reference evidence="1 2" key="1">
    <citation type="submission" date="2018-12" db="EMBL/GenBank/DDBJ databases">
        <title>Genomic taxonomy of the Vibrionaceae family.</title>
        <authorList>
            <person name="Gomez-Gil B."/>
            <person name="Enciso-Ibarra K."/>
        </authorList>
    </citation>
    <scope>NUCLEOTIDE SEQUENCE [LARGE SCALE GENOMIC DNA]</scope>
    <source>
        <strain evidence="1 2">CAIM 594</strain>
    </source>
</reference>
<dbReference type="EMBL" id="RSFA01000257">
    <property type="protein sequence ID" value="RSD26389.1"/>
    <property type="molecule type" value="Genomic_DNA"/>
</dbReference>
<sequence>MSIINLAQASSTTYVYCGLPDGSDWDWLYDEQGNYINIEGEWRRISLHDSSFYNVFNVQQSIFNQKKIKFPSGYIPQPADRNTSYWEVFQISLPNGSSYFMEGNKSYHNTIRPQNHYLRSL</sequence>
<dbReference type="AlphaFoldDB" id="A0A3R9FVX4"/>
<name>A0A3R9FVX4_9VIBR</name>